<reference evidence="1" key="1">
    <citation type="submission" date="2022-11" db="EMBL/GenBank/DDBJ databases">
        <authorList>
            <person name="Petersen C."/>
        </authorList>
    </citation>
    <scope>NUCLEOTIDE SEQUENCE</scope>
    <source>
        <strain evidence="1">IBT 26290</strain>
    </source>
</reference>
<dbReference type="EMBL" id="JAPQKN010000001">
    <property type="protein sequence ID" value="KAJ5176616.1"/>
    <property type="molecule type" value="Genomic_DNA"/>
</dbReference>
<accession>A0A9W9LU24</accession>
<comment type="caution">
    <text evidence="1">The sequence shown here is derived from an EMBL/GenBank/DDBJ whole genome shotgun (WGS) entry which is preliminary data.</text>
</comment>
<gene>
    <name evidence="1" type="ORF">N7482_002493</name>
</gene>
<name>A0A9W9LU24_9EURO</name>
<sequence length="297" mass="34485">MELNNLHTSLHPPTIPLSSLQCLLPHTLSSFINTYPSLAFIMPTWFRKGIERGTIITLDQPGRSRWQILEKLNENDFQLWEAEYNRGERFSLGVTKLRCRDLRDHKEAFMRIYLQVPYRGTEMDDADTRAKQATTLQPRELLAYEDLTWHDLGFTPKLLGSKTSTQDKWGPVPGGYAVYLVWEKVPGVRLGTKDGSNVFWALDHAEREEIRLQFVKNFHALEAIGYQNDTPALSSLVWDKDSKTLYFIGFRHRNKAAGPPRGIVPDEKWIAYYELAKPNSDAWLKEGWNQDTTEWKW</sequence>
<evidence type="ECO:0000313" key="1">
    <source>
        <dbReference type="EMBL" id="KAJ5176616.1"/>
    </source>
</evidence>
<keyword evidence="2" id="KW-1185">Reference proteome</keyword>
<dbReference type="Proteomes" id="UP001149163">
    <property type="component" value="Unassembled WGS sequence"/>
</dbReference>
<dbReference type="AlphaFoldDB" id="A0A9W9LU24"/>
<dbReference type="GeneID" id="81423794"/>
<proteinExistence type="predicted"/>
<reference evidence="1" key="2">
    <citation type="journal article" date="2023" name="IMA Fungus">
        <title>Comparative genomic study of the Penicillium genus elucidates a diverse pangenome and 15 lateral gene transfer events.</title>
        <authorList>
            <person name="Petersen C."/>
            <person name="Sorensen T."/>
            <person name="Nielsen M.R."/>
            <person name="Sondergaard T.E."/>
            <person name="Sorensen J.L."/>
            <person name="Fitzpatrick D.A."/>
            <person name="Frisvad J.C."/>
            <person name="Nielsen K.L."/>
        </authorList>
    </citation>
    <scope>NUCLEOTIDE SEQUENCE</scope>
    <source>
        <strain evidence="1">IBT 26290</strain>
    </source>
</reference>
<dbReference type="RefSeq" id="XP_056548224.1">
    <property type="nucleotide sequence ID" value="XM_056684618.1"/>
</dbReference>
<dbReference type="OrthoDB" id="4207132at2759"/>
<evidence type="ECO:0000313" key="2">
    <source>
        <dbReference type="Proteomes" id="UP001149163"/>
    </source>
</evidence>
<organism evidence="1 2">
    <name type="scientific">Penicillium canariense</name>
    <dbReference type="NCBI Taxonomy" id="189055"/>
    <lineage>
        <taxon>Eukaryota</taxon>
        <taxon>Fungi</taxon>
        <taxon>Dikarya</taxon>
        <taxon>Ascomycota</taxon>
        <taxon>Pezizomycotina</taxon>
        <taxon>Eurotiomycetes</taxon>
        <taxon>Eurotiomycetidae</taxon>
        <taxon>Eurotiales</taxon>
        <taxon>Aspergillaceae</taxon>
        <taxon>Penicillium</taxon>
    </lineage>
</organism>
<protein>
    <submittedName>
        <fullName evidence="1">Uncharacterized protein</fullName>
    </submittedName>
</protein>